<dbReference type="NCBIfam" id="NF006908">
    <property type="entry name" value="PRK09400.1-3"/>
    <property type="match status" value="1"/>
</dbReference>
<comment type="subcellular location">
    <subcellularLocation>
        <location evidence="8">Cell membrane</location>
        <topology evidence="8">Single-pass membrane protein</topology>
    </subcellularLocation>
    <subcellularLocation>
        <location evidence="7">Endomembrane system</location>
        <topology evidence="7">Single-pass membrane protein</topology>
    </subcellularLocation>
</comment>
<sequence length="71" mass="7920">MAEKATQNQFSLETITGVLKQYYRIIQLTRKPTNEEFFTIAKVAGAGILLIGVIGFAIYLIMVQLPKLVGF</sequence>
<dbReference type="InterPro" id="IPR001901">
    <property type="entry name" value="Translocase_SecE/Sec61-g"/>
</dbReference>
<evidence type="ECO:0000256" key="8">
    <source>
        <dbReference type="HAMAP-Rule" id="MF_00422"/>
    </source>
</evidence>
<evidence type="ECO:0000313" key="10">
    <source>
        <dbReference type="Proteomes" id="UP000000663"/>
    </source>
</evidence>
<dbReference type="GO" id="GO:0065002">
    <property type="term" value="P:intracellular protein transmembrane transport"/>
    <property type="evidence" value="ECO:0007669"/>
    <property type="project" value="UniProtKB-UniRule"/>
</dbReference>
<dbReference type="GO" id="GO:0012505">
    <property type="term" value="C:endomembrane system"/>
    <property type="evidence" value="ECO:0007669"/>
    <property type="project" value="UniProtKB-SubCell"/>
</dbReference>
<evidence type="ECO:0000256" key="6">
    <source>
        <dbReference type="ARBA" id="ARBA00023136"/>
    </source>
</evidence>
<dbReference type="Proteomes" id="UP000000663">
    <property type="component" value="Chromosome"/>
</dbReference>
<dbReference type="NCBIfam" id="TIGR00327">
    <property type="entry name" value="secE_euk_arch"/>
    <property type="match status" value="1"/>
</dbReference>
<dbReference type="RefSeq" id="WP_012034348.1">
    <property type="nucleotide sequence ID" value="NC_009464.1"/>
</dbReference>
<dbReference type="GeneID" id="5143314"/>
<dbReference type="InterPro" id="IPR023391">
    <property type="entry name" value="Prot_translocase_SecE_dom_sf"/>
</dbReference>
<keyword evidence="10" id="KW-1185">Reference proteome</keyword>
<organism evidence="9 10">
    <name type="scientific">Methanocella arvoryzae (strain DSM 22066 / NBRC 105507 / MRE50)</name>
    <dbReference type="NCBI Taxonomy" id="351160"/>
    <lineage>
        <taxon>Archaea</taxon>
        <taxon>Methanobacteriati</taxon>
        <taxon>Methanobacteriota</taxon>
        <taxon>Stenosarchaea group</taxon>
        <taxon>Methanomicrobia</taxon>
        <taxon>Methanocellales</taxon>
        <taxon>Methanocellaceae</taxon>
        <taxon>Methanocella</taxon>
    </lineage>
</organism>
<comment type="subunit">
    <text evidence="8">Component of the Sec protein translocase complex. Heterotrimer consisting of SecY (alpha), SecG (beta) and SecE (gamma) subunits. The heterotrimers can form oligomers, although 1 heterotrimer is thought to be able to translocate proteins. Interacts with the ribosome. May interact with SecDF, and other proteins may be involved.</text>
</comment>
<evidence type="ECO:0000256" key="5">
    <source>
        <dbReference type="ARBA" id="ARBA00023010"/>
    </source>
</evidence>
<dbReference type="InterPro" id="IPR008158">
    <property type="entry name" value="Translocase_Sec61-g"/>
</dbReference>
<dbReference type="eggNOG" id="arCOG02204">
    <property type="taxonomic scope" value="Archaea"/>
</dbReference>
<dbReference type="GO" id="GO:0006605">
    <property type="term" value="P:protein targeting"/>
    <property type="evidence" value="ECO:0007669"/>
    <property type="project" value="UniProtKB-UniRule"/>
</dbReference>
<keyword evidence="3 8" id="KW-0653">Protein transport</keyword>
<dbReference type="GO" id="GO:0005886">
    <property type="term" value="C:plasma membrane"/>
    <property type="evidence" value="ECO:0007669"/>
    <property type="project" value="UniProtKB-SubCell"/>
</dbReference>
<evidence type="ECO:0000256" key="4">
    <source>
        <dbReference type="ARBA" id="ARBA00022989"/>
    </source>
</evidence>
<dbReference type="OrthoDB" id="52835at2157"/>
<keyword evidence="4 8" id="KW-1133">Transmembrane helix</keyword>
<keyword evidence="6 8" id="KW-0472">Membrane</keyword>
<dbReference type="GO" id="GO:0008320">
    <property type="term" value="F:protein transmembrane transporter activity"/>
    <property type="evidence" value="ECO:0007669"/>
    <property type="project" value="UniProtKB-UniRule"/>
</dbReference>
<dbReference type="HAMAP" id="MF_00422">
    <property type="entry name" value="SecE"/>
    <property type="match status" value="1"/>
</dbReference>
<dbReference type="SUPFAM" id="SSF103456">
    <property type="entry name" value="Preprotein translocase SecE subunit"/>
    <property type="match status" value="1"/>
</dbReference>
<evidence type="ECO:0000256" key="3">
    <source>
        <dbReference type="ARBA" id="ARBA00022927"/>
    </source>
</evidence>
<reference evidence="9 10" key="1">
    <citation type="journal article" date="2006" name="Science">
        <title>Genome of rice cluster I archaea -- the key methane producers in the rice rhizosphere.</title>
        <authorList>
            <person name="Erkel C."/>
            <person name="Kube M."/>
            <person name="Reinhardt R."/>
            <person name="Liesack W."/>
        </authorList>
    </citation>
    <scope>NUCLEOTIDE SEQUENCE [LARGE SCALE GENOMIC DNA]</scope>
    <source>
        <strain evidence="10">DSM 22066 / NBRC 105507 / MRE50</strain>
    </source>
</reference>
<dbReference type="AlphaFoldDB" id="Q0W047"/>
<gene>
    <name evidence="8 9" type="primary">secE</name>
    <name evidence="9" type="ORF">LRC29</name>
</gene>
<dbReference type="Pfam" id="PF00584">
    <property type="entry name" value="SecE"/>
    <property type="match status" value="1"/>
</dbReference>
<protein>
    <recommendedName>
        <fullName evidence="8">Protein translocase subunit SecE</fullName>
    </recommendedName>
    <alternativeName>
        <fullName evidence="8">Protein transport protein Sec61 gamma subunit homolog</fullName>
    </alternativeName>
</protein>
<keyword evidence="1 8" id="KW-0813">Transport</keyword>
<evidence type="ECO:0000256" key="7">
    <source>
        <dbReference type="ARBA" id="ARBA00037847"/>
    </source>
</evidence>
<keyword evidence="8" id="KW-1003">Cell membrane</keyword>
<dbReference type="STRING" id="351160.LRC29"/>
<comment type="function">
    <text evidence="8">Essential subunit of the Sec protein translocation channel SecYEG. Clamps together the 2 halves of SecY. May contact the channel plug during translocation.</text>
</comment>
<dbReference type="Gene3D" id="1.20.5.820">
    <property type="entry name" value="Preprotein translocase SecE subunit"/>
    <property type="match status" value="1"/>
</dbReference>
<dbReference type="GO" id="GO:0009306">
    <property type="term" value="P:protein secretion"/>
    <property type="evidence" value="ECO:0007669"/>
    <property type="project" value="UniProtKB-UniRule"/>
</dbReference>
<keyword evidence="5 8" id="KW-0811">Translocation</keyword>
<proteinExistence type="inferred from homology"/>
<comment type="similarity">
    <text evidence="8">Belongs to the SecE/SEC61-gamma family.</text>
</comment>
<accession>Q0W047</accession>
<evidence type="ECO:0000256" key="2">
    <source>
        <dbReference type="ARBA" id="ARBA00022692"/>
    </source>
</evidence>
<dbReference type="KEGG" id="rci:LRC29"/>
<evidence type="ECO:0000256" key="1">
    <source>
        <dbReference type="ARBA" id="ARBA00022448"/>
    </source>
</evidence>
<dbReference type="EMBL" id="AM114193">
    <property type="protein sequence ID" value="CAJ38246.1"/>
    <property type="molecule type" value="Genomic_DNA"/>
</dbReference>
<keyword evidence="2 8" id="KW-0812">Transmembrane</keyword>
<name>Q0W047_METAR</name>
<evidence type="ECO:0000313" key="9">
    <source>
        <dbReference type="EMBL" id="CAJ38246.1"/>
    </source>
</evidence>
<feature type="transmembrane region" description="Helical" evidence="8">
    <location>
        <begin position="40"/>
        <end position="62"/>
    </location>
</feature>